<proteinExistence type="predicted"/>
<dbReference type="Gene3D" id="3.90.215.10">
    <property type="entry name" value="Gamma Fibrinogen, chain A, domain 1"/>
    <property type="match status" value="1"/>
</dbReference>
<dbReference type="InterPro" id="IPR037579">
    <property type="entry name" value="FIB_ANG-like"/>
</dbReference>
<dbReference type="Pfam" id="PF00147">
    <property type="entry name" value="Fibrinogen_C"/>
    <property type="match status" value="1"/>
</dbReference>
<dbReference type="InterPro" id="IPR036056">
    <property type="entry name" value="Fibrinogen-like_C"/>
</dbReference>
<organism evidence="9 10">
    <name type="scientific">Leptobrachium leishanense</name>
    <name type="common">Leishan spiny toad</name>
    <dbReference type="NCBI Taxonomy" id="445787"/>
    <lineage>
        <taxon>Eukaryota</taxon>
        <taxon>Metazoa</taxon>
        <taxon>Chordata</taxon>
        <taxon>Craniata</taxon>
        <taxon>Vertebrata</taxon>
        <taxon>Euteleostomi</taxon>
        <taxon>Amphibia</taxon>
        <taxon>Batrachia</taxon>
        <taxon>Anura</taxon>
        <taxon>Pelobatoidea</taxon>
        <taxon>Megophryidae</taxon>
        <taxon>Leptobrachium</taxon>
    </lineage>
</organism>
<feature type="signal peptide" evidence="7">
    <location>
        <begin position="1"/>
        <end position="16"/>
    </location>
</feature>
<feature type="domain" description="Fibrinogen C-terminal" evidence="8">
    <location>
        <begin position="180"/>
        <end position="408"/>
    </location>
</feature>
<dbReference type="SMART" id="SM00186">
    <property type="entry name" value="FBG"/>
    <property type="match status" value="1"/>
</dbReference>
<dbReference type="CDD" id="cd00087">
    <property type="entry name" value="FReD"/>
    <property type="match status" value="1"/>
</dbReference>
<dbReference type="GO" id="GO:0007596">
    <property type="term" value="P:blood coagulation"/>
    <property type="evidence" value="ECO:0007669"/>
    <property type="project" value="InterPro"/>
</dbReference>
<dbReference type="Ensembl" id="ENSLLET00000038784.1">
    <property type="protein sequence ID" value="ENSLLEP00000037352.1"/>
    <property type="gene ID" value="ENSLLEG00000023658.1"/>
</dbReference>
<keyword evidence="2" id="KW-0964">Secreted</keyword>
<evidence type="ECO:0000256" key="4">
    <source>
        <dbReference type="ARBA" id="ARBA00023054"/>
    </source>
</evidence>
<dbReference type="InterPro" id="IPR002181">
    <property type="entry name" value="Fibrinogen_a/b/g_C_dom"/>
</dbReference>
<keyword evidence="10" id="KW-1185">Reference proteome</keyword>
<accession>A0A8C5QGW4</accession>
<dbReference type="InterPro" id="IPR020837">
    <property type="entry name" value="Fibrinogen_CS"/>
</dbReference>
<evidence type="ECO:0000256" key="6">
    <source>
        <dbReference type="ARBA" id="ARBA00023180"/>
    </source>
</evidence>
<dbReference type="NCBIfam" id="NF040941">
    <property type="entry name" value="GGGWT_bact"/>
    <property type="match status" value="1"/>
</dbReference>
<evidence type="ECO:0000259" key="8">
    <source>
        <dbReference type="PROSITE" id="PS51406"/>
    </source>
</evidence>
<dbReference type="InterPro" id="IPR014716">
    <property type="entry name" value="Fibrinogen_a/b/g_C_1"/>
</dbReference>
<keyword evidence="6" id="KW-0325">Glycoprotein</keyword>
<evidence type="ECO:0000256" key="2">
    <source>
        <dbReference type="ARBA" id="ARBA00022525"/>
    </source>
</evidence>
<reference evidence="9" key="1">
    <citation type="submission" date="2025-08" db="UniProtKB">
        <authorList>
            <consortium name="Ensembl"/>
        </authorList>
    </citation>
    <scope>IDENTIFICATION</scope>
</reference>
<dbReference type="PANTHER" id="PTHR47221:SF6">
    <property type="entry name" value="FIBRINOGEN ALPHA CHAIN"/>
    <property type="match status" value="1"/>
</dbReference>
<feature type="chain" id="PRO_5034533409" evidence="7">
    <location>
        <begin position="17"/>
        <end position="481"/>
    </location>
</feature>
<protein>
    <submittedName>
        <fullName evidence="9">Fibrinogen like 2</fullName>
    </submittedName>
</protein>
<gene>
    <name evidence="9" type="primary">FGL2</name>
</gene>
<name>A0A8C5QGW4_9ANUR</name>
<dbReference type="PROSITE" id="PS00514">
    <property type="entry name" value="FIBRINOGEN_C_1"/>
    <property type="match status" value="1"/>
</dbReference>
<keyword evidence="3 7" id="KW-0732">Signal</keyword>
<keyword evidence="5" id="KW-1015">Disulfide bond</keyword>
<evidence type="ECO:0000256" key="7">
    <source>
        <dbReference type="SAM" id="SignalP"/>
    </source>
</evidence>
<comment type="subcellular location">
    <subcellularLocation>
        <location evidence="1">Secreted</location>
    </subcellularLocation>
</comment>
<evidence type="ECO:0000256" key="5">
    <source>
        <dbReference type="ARBA" id="ARBA00023157"/>
    </source>
</evidence>
<keyword evidence="4" id="KW-0175">Coiled coil</keyword>
<evidence type="ECO:0000256" key="1">
    <source>
        <dbReference type="ARBA" id="ARBA00004613"/>
    </source>
</evidence>
<dbReference type="GeneTree" id="ENSGT00940000157946"/>
<dbReference type="PANTHER" id="PTHR47221">
    <property type="entry name" value="FIBRINOGEN ALPHA CHAIN"/>
    <property type="match status" value="1"/>
</dbReference>
<dbReference type="GO" id="GO:0005576">
    <property type="term" value="C:extracellular region"/>
    <property type="evidence" value="ECO:0007669"/>
    <property type="project" value="UniProtKB-SubCell"/>
</dbReference>
<evidence type="ECO:0000256" key="3">
    <source>
        <dbReference type="ARBA" id="ARBA00022729"/>
    </source>
</evidence>
<dbReference type="SUPFAM" id="SSF56496">
    <property type="entry name" value="Fibrinogen C-terminal domain-like"/>
    <property type="match status" value="1"/>
</dbReference>
<dbReference type="OrthoDB" id="6514358at2759"/>
<evidence type="ECO:0000313" key="9">
    <source>
        <dbReference type="Ensembl" id="ENSLLEP00000037352.1"/>
    </source>
</evidence>
<sequence length="481" mass="54240">MKTLLFIVVSVALSAALDEETNEGTSGEKAASGCPIRMKNGGKCEEDGTCPYQLTLPPMTIQLPKQFQLLEKTIREVQSLKEMVNSIKKSCHDCKLQADDNLDKNPMSFPDGGQEDQIQELQTKMKKMSISLKNARIQITSLQGQLEMMNPISMNNVEDYVEHKIANLSCSNNCELKSNPSIQLIFQDCAAYYKIGKKLNGTYRVTPDPKNKTFEVYCDMESSGGGWTVIQIRKDGSTNFSRTWSEYKSGFGNLTAEFWLGNDKLHLLTKSSNMILRIELEDFKGSKEYAQYDQFYVANEIIRYRLTVGGYTGTAGDAMQYNKQYNHDQKFFTTPDRDNDRYPSGNCGAYYSSGWWFDACMSANLNGKYYDKDYKGIRNGIFWGTWRNATDGQLNSFRQTKKYVHSSNAHFHGQREKCVSLTLALYGTILLPPNCTVFCHKFDCICSVLLAPTWTHLSKAPASILNSIQLPGRPAPITVSS</sequence>
<dbReference type="Proteomes" id="UP000694569">
    <property type="component" value="Unplaced"/>
</dbReference>
<dbReference type="AlphaFoldDB" id="A0A8C5QGW4"/>
<dbReference type="PROSITE" id="PS51406">
    <property type="entry name" value="FIBRINOGEN_C_2"/>
    <property type="match status" value="1"/>
</dbReference>
<evidence type="ECO:0000313" key="10">
    <source>
        <dbReference type="Proteomes" id="UP000694569"/>
    </source>
</evidence>
<reference evidence="9" key="2">
    <citation type="submission" date="2025-09" db="UniProtKB">
        <authorList>
            <consortium name="Ensembl"/>
        </authorList>
    </citation>
    <scope>IDENTIFICATION</scope>
</reference>